<proteinExistence type="predicted"/>
<dbReference type="EMBL" id="DVHF01000137">
    <property type="protein sequence ID" value="HIR58154.1"/>
    <property type="molecule type" value="Genomic_DNA"/>
</dbReference>
<evidence type="ECO:0000313" key="9">
    <source>
        <dbReference type="EMBL" id="HIR58154.1"/>
    </source>
</evidence>
<dbReference type="Gene3D" id="3.90.480.10">
    <property type="entry name" value="Sulfite Reductase Hemoprotein,Domain 2"/>
    <property type="match status" value="1"/>
</dbReference>
<reference evidence="9" key="1">
    <citation type="submission" date="2020-10" db="EMBL/GenBank/DDBJ databases">
        <authorList>
            <person name="Gilroy R."/>
        </authorList>
    </citation>
    <scope>NUCLEOTIDE SEQUENCE</scope>
    <source>
        <strain evidence="9">ChiSjej1B19-7085</strain>
    </source>
</reference>
<keyword evidence="2" id="KW-0349">Heme</keyword>
<evidence type="ECO:0000256" key="2">
    <source>
        <dbReference type="ARBA" id="ARBA00022617"/>
    </source>
</evidence>
<keyword evidence="1" id="KW-0004">4Fe-4S</keyword>
<dbReference type="GO" id="GO:0051539">
    <property type="term" value="F:4 iron, 4 sulfur cluster binding"/>
    <property type="evidence" value="ECO:0007669"/>
    <property type="project" value="UniProtKB-KW"/>
</dbReference>
<feature type="domain" description="Nitrite/sulphite reductase 4Fe-4S" evidence="7">
    <location>
        <begin position="119"/>
        <end position="268"/>
    </location>
</feature>
<keyword evidence="3" id="KW-0479">Metal-binding</keyword>
<dbReference type="Proteomes" id="UP000886785">
    <property type="component" value="Unassembled WGS sequence"/>
</dbReference>
<dbReference type="SUPFAM" id="SSF56014">
    <property type="entry name" value="Nitrite and sulphite reductase 4Fe-4S domain-like"/>
    <property type="match status" value="2"/>
</dbReference>
<accession>A0A9D1DSA0</accession>
<evidence type="ECO:0000313" key="10">
    <source>
        <dbReference type="Proteomes" id="UP000886785"/>
    </source>
</evidence>
<dbReference type="InterPro" id="IPR006067">
    <property type="entry name" value="NO2/SO3_Rdtase_4Fe4S_dom"/>
</dbReference>
<evidence type="ECO:0000256" key="4">
    <source>
        <dbReference type="ARBA" id="ARBA00023002"/>
    </source>
</evidence>
<dbReference type="GO" id="GO:0020037">
    <property type="term" value="F:heme binding"/>
    <property type="evidence" value="ECO:0007669"/>
    <property type="project" value="InterPro"/>
</dbReference>
<keyword evidence="5" id="KW-0408">Iron</keyword>
<dbReference type="InterPro" id="IPR005117">
    <property type="entry name" value="NiRdtase/SiRdtase_haem-b_fer"/>
</dbReference>
<protein>
    <submittedName>
        <fullName evidence="9">Nitrite/sulfite reductase</fullName>
    </submittedName>
</protein>
<evidence type="ECO:0000256" key="3">
    <source>
        <dbReference type="ARBA" id="ARBA00022723"/>
    </source>
</evidence>
<reference evidence="9" key="2">
    <citation type="journal article" date="2021" name="PeerJ">
        <title>Extensive microbial diversity within the chicken gut microbiome revealed by metagenomics and culture.</title>
        <authorList>
            <person name="Gilroy R."/>
            <person name="Ravi A."/>
            <person name="Getino M."/>
            <person name="Pursley I."/>
            <person name="Horton D.L."/>
            <person name="Alikhan N.F."/>
            <person name="Baker D."/>
            <person name="Gharbi K."/>
            <person name="Hall N."/>
            <person name="Watson M."/>
            <person name="Adriaenssens E.M."/>
            <person name="Foster-Nyarko E."/>
            <person name="Jarju S."/>
            <person name="Secka A."/>
            <person name="Antonio M."/>
            <person name="Oren A."/>
            <person name="Chaudhuri R.R."/>
            <person name="La Ragione R."/>
            <person name="Hildebrand F."/>
            <person name="Pallen M.J."/>
        </authorList>
    </citation>
    <scope>NUCLEOTIDE SEQUENCE</scope>
    <source>
        <strain evidence="9">ChiSjej1B19-7085</strain>
    </source>
</reference>
<dbReference type="InterPro" id="IPR045854">
    <property type="entry name" value="NO2/SO3_Rdtase_4Fe4S_sf"/>
</dbReference>
<comment type="caution">
    <text evidence="9">The sequence shown here is derived from an EMBL/GenBank/DDBJ whole genome shotgun (WGS) entry which is preliminary data.</text>
</comment>
<evidence type="ECO:0000256" key="6">
    <source>
        <dbReference type="ARBA" id="ARBA00023014"/>
    </source>
</evidence>
<evidence type="ECO:0000259" key="7">
    <source>
        <dbReference type="Pfam" id="PF01077"/>
    </source>
</evidence>
<dbReference type="Pfam" id="PF01077">
    <property type="entry name" value="NIR_SIR"/>
    <property type="match status" value="1"/>
</dbReference>
<feature type="domain" description="Nitrite/Sulfite reductase ferredoxin-like" evidence="8">
    <location>
        <begin position="43"/>
        <end position="106"/>
    </location>
</feature>
<dbReference type="AlphaFoldDB" id="A0A9D1DSA0"/>
<dbReference type="SUPFAM" id="SSF55124">
    <property type="entry name" value="Nitrite/Sulfite reductase N-terminal domain-like"/>
    <property type="match status" value="2"/>
</dbReference>
<dbReference type="GO" id="GO:0016491">
    <property type="term" value="F:oxidoreductase activity"/>
    <property type="evidence" value="ECO:0007669"/>
    <property type="project" value="UniProtKB-KW"/>
</dbReference>
<dbReference type="GO" id="GO:0046872">
    <property type="term" value="F:metal ion binding"/>
    <property type="evidence" value="ECO:0007669"/>
    <property type="project" value="UniProtKB-KW"/>
</dbReference>
<dbReference type="InterPro" id="IPR036136">
    <property type="entry name" value="Nit/Sulf_reduc_fer-like_dom_sf"/>
</dbReference>
<organism evidence="9 10">
    <name type="scientific">Candidatus Gallacutalibacter pullicola</name>
    <dbReference type="NCBI Taxonomy" id="2840830"/>
    <lineage>
        <taxon>Bacteria</taxon>
        <taxon>Bacillati</taxon>
        <taxon>Bacillota</taxon>
        <taxon>Clostridia</taxon>
        <taxon>Eubacteriales</taxon>
        <taxon>Candidatus Gallacutalibacter</taxon>
    </lineage>
</organism>
<evidence type="ECO:0000256" key="1">
    <source>
        <dbReference type="ARBA" id="ARBA00022485"/>
    </source>
</evidence>
<dbReference type="Pfam" id="PF03460">
    <property type="entry name" value="NIR_SIR_ferr"/>
    <property type="match status" value="1"/>
</dbReference>
<evidence type="ECO:0000259" key="8">
    <source>
        <dbReference type="Pfam" id="PF03460"/>
    </source>
</evidence>
<name>A0A9D1DSA0_9FIRM</name>
<dbReference type="InterPro" id="IPR006066">
    <property type="entry name" value="NO2/SO3_Rdtase_FeS/sirohaem_BS"/>
</dbReference>
<evidence type="ECO:0000256" key="5">
    <source>
        <dbReference type="ARBA" id="ARBA00023004"/>
    </source>
</evidence>
<keyword evidence="4" id="KW-0560">Oxidoreductase</keyword>
<dbReference type="PANTHER" id="PTHR32439:SF9">
    <property type="entry name" value="BLR3264 PROTEIN"/>
    <property type="match status" value="1"/>
</dbReference>
<dbReference type="InterPro" id="IPR051329">
    <property type="entry name" value="NIR_SIR_4Fe-4S"/>
</dbReference>
<dbReference type="PANTHER" id="PTHR32439">
    <property type="entry name" value="FERREDOXIN--NITRITE REDUCTASE, CHLOROPLASTIC"/>
    <property type="match status" value="1"/>
</dbReference>
<gene>
    <name evidence="9" type="ORF">IAA54_10855</name>
</gene>
<dbReference type="Gene3D" id="3.30.413.10">
    <property type="entry name" value="Sulfite Reductase Hemoprotein, domain 1"/>
    <property type="match status" value="2"/>
</dbReference>
<dbReference type="PROSITE" id="PS00365">
    <property type="entry name" value="NIR_SIR"/>
    <property type="match status" value="1"/>
</dbReference>
<keyword evidence="6" id="KW-0411">Iron-sulfur</keyword>
<sequence length="510" mass="55314">MDQNFVQEFRGEIRTLEKKLEAFAQGDLSRKDYKGFSGGLGSYAQRDASKNMLRLRCPGGRLTKEKLEFLAGIANEYKVDKIKLTTCQAMQFHDLSAAVLPVIMEKVIDVGIYTKGGGGDNPRNVMCSPLSGVEQGEFADGLPYAEAVTEYLLGIAGQIKMPRKLKIAFCGGASDTVHATFRDMGFVANEDGSFRVYIAGGMGASNPKEGLLVEEHADGSDLLAYVRAMVDTFIENGNYENRAKARTRFMQDTLGSDGLREAFHRHLEDVKGSVPKLEIKPQAVNKSPDGEIEHPRVIAQKQPGLYAVKWHPLGGVTDAAGLTRIWNAISGIDQAEARISPDESLYLINLTAKEAQSVLDATADSAQSEFEHSKICIGASICQQGIRDSQAVFHACADAVRQAGVGDFLPRICISGCPSSCSAHLAGEIGFQGGVKSVDKKPQPAFKMFLDGSDTLGGERFGKEIGTVLESDMPAMLAELGKTVQSSGLTWAQWREQFPDALLETVKKYL</sequence>